<proteinExistence type="predicted"/>
<evidence type="ECO:0000313" key="2">
    <source>
        <dbReference type="EMBL" id="TDD14545.1"/>
    </source>
</evidence>
<feature type="region of interest" description="Disordered" evidence="1">
    <location>
        <begin position="83"/>
        <end position="111"/>
    </location>
</feature>
<dbReference type="OrthoDB" id="3626727at2"/>
<dbReference type="AlphaFoldDB" id="A0A4R4WGD3"/>
<reference evidence="2 3" key="1">
    <citation type="submission" date="2019-03" db="EMBL/GenBank/DDBJ databases">
        <title>Draft genome sequences of novel Actinobacteria.</title>
        <authorList>
            <person name="Sahin N."/>
            <person name="Ay H."/>
            <person name="Saygin H."/>
        </authorList>
    </citation>
    <scope>NUCLEOTIDE SEQUENCE [LARGE SCALE GENOMIC DNA]</scope>
    <source>
        <strain evidence="2 3">KC712</strain>
    </source>
</reference>
<protein>
    <submittedName>
        <fullName evidence="2">Uncharacterized protein</fullName>
    </submittedName>
</protein>
<gene>
    <name evidence="2" type="ORF">E1294_37270</name>
</gene>
<organism evidence="2 3">
    <name type="scientific">Nonomuraea diastatica</name>
    <dbReference type="NCBI Taxonomy" id="1848329"/>
    <lineage>
        <taxon>Bacteria</taxon>
        <taxon>Bacillati</taxon>
        <taxon>Actinomycetota</taxon>
        <taxon>Actinomycetes</taxon>
        <taxon>Streptosporangiales</taxon>
        <taxon>Streptosporangiaceae</taxon>
        <taxon>Nonomuraea</taxon>
    </lineage>
</organism>
<name>A0A4R4WGD3_9ACTN</name>
<keyword evidence="3" id="KW-1185">Reference proteome</keyword>
<dbReference type="Proteomes" id="UP000294543">
    <property type="component" value="Unassembled WGS sequence"/>
</dbReference>
<evidence type="ECO:0000313" key="3">
    <source>
        <dbReference type="Proteomes" id="UP000294543"/>
    </source>
</evidence>
<accession>A0A4R4WGD3</accession>
<sequence length="111" mass="12110">MSEIDPHIHVDRKVLQAGADFRNMITSMLGRAPDTPGAVTTGCGIQVPYTMTSPHPESVTCLACREHAHQEYVRFADLTERLGGMPGSPMTGDQATQAARWARDRAKRFAG</sequence>
<evidence type="ECO:0000256" key="1">
    <source>
        <dbReference type="SAM" id="MobiDB-lite"/>
    </source>
</evidence>
<comment type="caution">
    <text evidence="2">The sequence shown here is derived from an EMBL/GenBank/DDBJ whole genome shotgun (WGS) entry which is preliminary data.</text>
</comment>
<dbReference type="EMBL" id="SMKP01000145">
    <property type="protein sequence ID" value="TDD14545.1"/>
    <property type="molecule type" value="Genomic_DNA"/>
</dbReference>
<dbReference type="RefSeq" id="WP_132515682.1">
    <property type="nucleotide sequence ID" value="NZ_SMKP01000145.1"/>
</dbReference>